<sequence>GTGDAGRQRDDRTTARDRDAVRPARVPGRLARSGTVGDGRARGLRTRPAAARPGQGAHRPAGSAAARAVAEGDRPGARGAGAPGGRERAAARVRRVAHPPRSAAGPDPRRRLRRGRAARRGAPARAPAPRTGAGHRRRPAPRAARHRGRRGGGRARGARARRAAPGDRLAPALRPARHQLAVRPGTAAAARAAAAGARGRPVRPPRHHRPRGDRLHRRLVQRAGLARCPRRGARAAAVGVDRRRVGHRLPPPLPRLRGRVPAARHARRRAAAASRQRRPGAAGRARSRPVGAGSGGSSGWSGWRSATSRGGGSRRRPCSRCSEGAVHEQQVDVAVHGMAEAPGDAPVDREPEALPQRHRPGVGGHHGVELQAAV</sequence>
<dbReference type="AlphaFoldDB" id="A0A6J4QLS2"/>
<feature type="compositionally biased region" description="Low complexity" evidence="1">
    <location>
        <begin position="181"/>
        <end position="199"/>
    </location>
</feature>
<gene>
    <name evidence="2" type="ORF">AVDCRST_MAG66-4892</name>
</gene>
<feature type="compositionally biased region" description="Basic residues" evidence="1">
    <location>
        <begin position="200"/>
        <end position="216"/>
    </location>
</feature>
<evidence type="ECO:0000313" key="2">
    <source>
        <dbReference type="EMBL" id="CAA9448151.1"/>
    </source>
</evidence>
<feature type="compositionally biased region" description="Basic residues" evidence="1">
    <location>
        <begin position="256"/>
        <end position="278"/>
    </location>
</feature>
<organism evidence="2">
    <name type="scientific">uncultured Pseudonocardia sp</name>
    <dbReference type="NCBI Taxonomy" id="211455"/>
    <lineage>
        <taxon>Bacteria</taxon>
        <taxon>Bacillati</taxon>
        <taxon>Actinomycetota</taxon>
        <taxon>Actinomycetes</taxon>
        <taxon>Pseudonocardiales</taxon>
        <taxon>Pseudonocardiaceae</taxon>
        <taxon>Pseudonocardia</taxon>
        <taxon>environmental samples</taxon>
    </lineage>
</organism>
<dbReference type="EMBL" id="CADCUS010000622">
    <property type="protein sequence ID" value="CAA9448151.1"/>
    <property type="molecule type" value="Genomic_DNA"/>
</dbReference>
<feature type="region of interest" description="Disordered" evidence="1">
    <location>
        <begin position="1"/>
        <end position="216"/>
    </location>
</feature>
<name>A0A6J4QLS2_9PSEU</name>
<feature type="compositionally biased region" description="Low complexity" evidence="1">
    <location>
        <begin position="120"/>
        <end position="132"/>
    </location>
</feature>
<proteinExistence type="predicted"/>
<feature type="compositionally biased region" description="Low complexity" evidence="1">
    <location>
        <begin position="56"/>
        <end position="69"/>
    </location>
</feature>
<accession>A0A6J4QLS2</accession>
<feature type="non-terminal residue" evidence="2">
    <location>
        <position position="1"/>
    </location>
</feature>
<feature type="region of interest" description="Disordered" evidence="1">
    <location>
        <begin position="245"/>
        <end position="374"/>
    </location>
</feature>
<reference evidence="2" key="1">
    <citation type="submission" date="2020-02" db="EMBL/GenBank/DDBJ databases">
        <authorList>
            <person name="Meier V. D."/>
        </authorList>
    </citation>
    <scope>NUCLEOTIDE SEQUENCE</scope>
    <source>
        <strain evidence="2">AVDCRST_MAG66</strain>
    </source>
</reference>
<protein>
    <submittedName>
        <fullName evidence="2">Uncharacterized protein</fullName>
    </submittedName>
</protein>
<feature type="non-terminal residue" evidence="2">
    <location>
        <position position="374"/>
    </location>
</feature>
<feature type="compositionally biased region" description="Basic residues" evidence="1">
    <location>
        <begin position="110"/>
        <end position="119"/>
    </location>
</feature>
<feature type="compositionally biased region" description="Low complexity" evidence="1">
    <location>
        <begin position="279"/>
        <end position="291"/>
    </location>
</feature>
<feature type="compositionally biased region" description="Basic residues" evidence="1">
    <location>
        <begin position="133"/>
        <end position="162"/>
    </location>
</feature>
<feature type="compositionally biased region" description="Basic and acidic residues" evidence="1">
    <location>
        <begin position="1"/>
        <end position="22"/>
    </location>
</feature>
<evidence type="ECO:0000256" key="1">
    <source>
        <dbReference type="SAM" id="MobiDB-lite"/>
    </source>
</evidence>